<evidence type="ECO:0000256" key="1">
    <source>
        <dbReference type="SAM" id="MobiDB-lite"/>
    </source>
</evidence>
<dbReference type="RefSeq" id="WP_276238603.1">
    <property type="nucleotide sequence ID" value="NZ_CP126154.1"/>
</dbReference>
<feature type="transmembrane region" description="Helical" evidence="2">
    <location>
        <begin position="51"/>
        <end position="70"/>
    </location>
</feature>
<name>A0ABD5W8B0_9EURY</name>
<keyword evidence="4" id="KW-1185">Reference proteome</keyword>
<evidence type="ECO:0000313" key="3">
    <source>
        <dbReference type="EMBL" id="MFC7069442.1"/>
    </source>
</evidence>
<dbReference type="Proteomes" id="UP001596461">
    <property type="component" value="Unassembled WGS sequence"/>
</dbReference>
<evidence type="ECO:0000313" key="4">
    <source>
        <dbReference type="Proteomes" id="UP001596461"/>
    </source>
</evidence>
<accession>A0ABD5W8B0</accession>
<keyword evidence="2" id="KW-0472">Membrane</keyword>
<evidence type="ECO:0000256" key="2">
    <source>
        <dbReference type="SAM" id="Phobius"/>
    </source>
</evidence>
<keyword evidence="2" id="KW-1133">Transmembrane helix</keyword>
<feature type="transmembrane region" description="Helical" evidence="2">
    <location>
        <begin position="26"/>
        <end position="45"/>
    </location>
</feature>
<keyword evidence="2" id="KW-0812">Transmembrane</keyword>
<proteinExistence type="predicted"/>
<sequence length="80" mass="7859">MSVREPSSRNTTPVPPGAGSPSKYDLVLAAVPALLFAGAVGGTRLSLPTPTAAGVGSALAALVVAYGLFVSPPGGSRRAR</sequence>
<organism evidence="3 4">
    <name type="scientific">Halobaculum lipolyticum</name>
    <dbReference type="NCBI Taxonomy" id="3032001"/>
    <lineage>
        <taxon>Archaea</taxon>
        <taxon>Methanobacteriati</taxon>
        <taxon>Methanobacteriota</taxon>
        <taxon>Stenosarchaea group</taxon>
        <taxon>Halobacteria</taxon>
        <taxon>Halobacteriales</taxon>
        <taxon>Haloferacaceae</taxon>
        <taxon>Halobaculum</taxon>
    </lineage>
</organism>
<dbReference type="AlphaFoldDB" id="A0ABD5W8B0"/>
<protein>
    <submittedName>
        <fullName evidence="3">Uncharacterized protein</fullName>
    </submittedName>
</protein>
<dbReference type="GeneID" id="81125194"/>
<dbReference type="Pfam" id="PF26047">
    <property type="entry name" value="DUF8015"/>
    <property type="match status" value="1"/>
</dbReference>
<reference evidence="3 4" key="1">
    <citation type="journal article" date="2019" name="Int. J. Syst. Evol. Microbiol.">
        <title>The Global Catalogue of Microorganisms (GCM) 10K type strain sequencing project: providing services to taxonomists for standard genome sequencing and annotation.</title>
        <authorList>
            <consortium name="The Broad Institute Genomics Platform"/>
            <consortium name="The Broad Institute Genome Sequencing Center for Infectious Disease"/>
            <person name="Wu L."/>
            <person name="Ma J."/>
        </authorList>
    </citation>
    <scope>NUCLEOTIDE SEQUENCE [LARGE SCALE GENOMIC DNA]</scope>
    <source>
        <strain evidence="3 4">DT31</strain>
    </source>
</reference>
<dbReference type="InterPro" id="IPR058328">
    <property type="entry name" value="DUF8015"/>
</dbReference>
<feature type="region of interest" description="Disordered" evidence="1">
    <location>
        <begin position="1"/>
        <end position="20"/>
    </location>
</feature>
<gene>
    <name evidence="3" type="ORF">ACFQL9_07305</name>
</gene>
<dbReference type="EMBL" id="JBHTAH010000005">
    <property type="protein sequence ID" value="MFC7069442.1"/>
    <property type="molecule type" value="Genomic_DNA"/>
</dbReference>
<comment type="caution">
    <text evidence="3">The sequence shown here is derived from an EMBL/GenBank/DDBJ whole genome shotgun (WGS) entry which is preliminary data.</text>
</comment>